<feature type="transmembrane region" description="Helical" evidence="12">
    <location>
        <begin position="79"/>
        <end position="99"/>
    </location>
</feature>
<keyword evidence="14" id="KW-1185">Reference proteome</keyword>
<evidence type="ECO:0000256" key="8">
    <source>
        <dbReference type="ARBA" id="ARBA00023133"/>
    </source>
</evidence>
<evidence type="ECO:0000256" key="2">
    <source>
        <dbReference type="ARBA" id="ARBA00004141"/>
    </source>
</evidence>
<sequence length="426" mass="47284">MWSIAKLCRVSYPIRSVSNKIIHNAGPQIIRKELLTPAHCTRIGLRNKNSLRISQVIKSNGIVARFCSSGPKPKSSKAVGYWLLGCSGMVFTAVVLGGVTRLTESGLSMVTWKLLGEKMPTTEEEWQQEFAKYQQYPEYKYKNQHITLSEFKWIWWMEFAHRTWGRAIGAAVFLPAAFFWARGYLDRGMKIRVAVYCTLVAAQGLMGWYMVKSGLEDRFQGPSDVPRVSQYRLAAHLSLAFILYSGLIAGALRILRPFPVAATFQKIKELKSVTALAHTVKAMAFFTAVSGAFVAGLDAGLVYNSFPKMGEQWIPDDILAFSPTARNFTENPTTVQFDHRVLGTCTLAAASALWLVARRRPLAPAARRVANAVAAMAWLQVGLGISTLLSYVPTPLAASHQSGSLVLLTLAIWLTHEIKLLKYIPK</sequence>
<comment type="catalytic activity">
    <reaction evidence="11">
        <text>Fe(II)-heme o + 2 A + H2O = Fe(II)-heme a + 2 AH2</text>
        <dbReference type="Rhea" id="RHEA:63388"/>
        <dbReference type="ChEBI" id="CHEBI:13193"/>
        <dbReference type="ChEBI" id="CHEBI:15377"/>
        <dbReference type="ChEBI" id="CHEBI:17499"/>
        <dbReference type="ChEBI" id="CHEBI:60530"/>
        <dbReference type="ChEBI" id="CHEBI:61715"/>
        <dbReference type="EC" id="1.17.99.9"/>
    </reaction>
    <physiologicalReaction direction="left-to-right" evidence="11">
        <dbReference type="Rhea" id="RHEA:63389"/>
    </physiologicalReaction>
</comment>
<feature type="transmembrane region" description="Helical" evidence="12">
    <location>
        <begin position="231"/>
        <end position="255"/>
    </location>
</feature>
<organism evidence="13 14">
    <name type="scientific">Parnassius mnemosyne</name>
    <name type="common">clouded apollo</name>
    <dbReference type="NCBI Taxonomy" id="213953"/>
    <lineage>
        <taxon>Eukaryota</taxon>
        <taxon>Metazoa</taxon>
        <taxon>Ecdysozoa</taxon>
        <taxon>Arthropoda</taxon>
        <taxon>Hexapoda</taxon>
        <taxon>Insecta</taxon>
        <taxon>Pterygota</taxon>
        <taxon>Neoptera</taxon>
        <taxon>Endopterygota</taxon>
        <taxon>Lepidoptera</taxon>
        <taxon>Glossata</taxon>
        <taxon>Ditrysia</taxon>
        <taxon>Papilionoidea</taxon>
        <taxon>Papilionidae</taxon>
        <taxon>Parnassiinae</taxon>
        <taxon>Parnassini</taxon>
        <taxon>Parnassius</taxon>
        <taxon>Driopa</taxon>
    </lineage>
</organism>
<keyword evidence="5 12" id="KW-1133">Transmembrane helix</keyword>
<evidence type="ECO:0000313" key="14">
    <source>
        <dbReference type="Proteomes" id="UP001314205"/>
    </source>
</evidence>
<name>A0AAV1KVH2_9NEOP</name>
<protein>
    <recommendedName>
        <fullName evidence="15">Cytochrome c oxidase assembly protein COX15 homolog</fullName>
    </recommendedName>
</protein>
<feature type="transmembrane region" description="Helical" evidence="12">
    <location>
        <begin position="163"/>
        <end position="181"/>
    </location>
</feature>
<dbReference type="GO" id="GO:0046872">
    <property type="term" value="F:metal ion binding"/>
    <property type="evidence" value="ECO:0007669"/>
    <property type="project" value="UniProtKB-KW"/>
</dbReference>
<comment type="subcellular location">
    <subcellularLocation>
        <location evidence="2">Membrane</location>
        <topology evidence="2">Multi-pass membrane protein</topology>
    </subcellularLocation>
</comment>
<comment type="caution">
    <text evidence="13">The sequence shown here is derived from an EMBL/GenBank/DDBJ whole genome shotgun (WGS) entry which is preliminary data.</text>
</comment>
<evidence type="ECO:0000256" key="1">
    <source>
        <dbReference type="ARBA" id="ARBA00001970"/>
    </source>
</evidence>
<dbReference type="InterPro" id="IPR003780">
    <property type="entry name" value="COX15/CtaA_fam"/>
</dbReference>
<evidence type="ECO:0000256" key="6">
    <source>
        <dbReference type="ARBA" id="ARBA00023002"/>
    </source>
</evidence>
<comment type="cofactor">
    <cofactor evidence="1">
        <name>heme b</name>
        <dbReference type="ChEBI" id="CHEBI:60344"/>
    </cofactor>
</comment>
<evidence type="ECO:0000256" key="11">
    <source>
        <dbReference type="ARBA" id="ARBA00048044"/>
    </source>
</evidence>
<dbReference type="GO" id="GO:0120547">
    <property type="term" value="F:heme A synthase activity"/>
    <property type="evidence" value="ECO:0007669"/>
    <property type="project" value="UniProtKB-EC"/>
</dbReference>
<keyword evidence="9 12" id="KW-0472">Membrane</keyword>
<evidence type="ECO:0000256" key="4">
    <source>
        <dbReference type="ARBA" id="ARBA00022723"/>
    </source>
</evidence>
<keyword evidence="8" id="KW-0350">Heme biosynthesis</keyword>
<keyword evidence="7" id="KW-0408">Iron</keyword>
<feature type="transmembrane region" description="Helical" evidence="12">
    <location>
        <begin position="275"/>
        <end position="297"/>
    </location>
</feature>
<keyword evidence="3 12" id="KW-0812">Transmembrane</keyword>
<dbReference type="EMBL" id="CAVLGL010000079">
    <property type="protein sequence ID" value="CAK1585766.1"/>
    <property type="molecule type" value="Genomic_DNA"/>
</dbReference>
<evidence type="ECO:0000256" key="10">
    <source>
        <dbReference type="ARBA" id="ARBA00044501"/>
    </source>
</evidence>
<feature type="transmembrane region" description="Helical" evidence="12">
    <location>
        <begin position="341"/>
        <end position="357"/>
    </location>
</feature>
<dbReference type="AlphaFoldDB" id="A0AAV1KVH2"/>
<evidence type="ECO:0000313" key="13">
    <source>
        <dbReference type="EMBL" id="CAK1585766.1"/>
    </source>
</evidence>
<dbReference type="Proteomes" id="UP001314205">
    <property type="component" value="Unassembled WGS sequence"/>
</dbReference>
<evidence type="ECO:0000256" key="7">
    <source>
        <dbReference type="ARBA" id="ARBA00023004"/>
    </source>
</evidence>
<dbReference type="SUPFAM" id="SSF50494">
    <property type="entry name" value="Trypsin-like serine proteases"/>
    <property type="match status" value="1"/>
</dbReference>
<dbReference type="PANTHER" id="PTHR23289">
    <property type="entry name" value="CYTOCHROME C OXIDASE ASSEMBLY PROTEIN COX15"/>
    <property type="match status" value="1"/>
</dbReference>
<feature type="transmembrane region" description="Helical" evidence="12">
    <location>
        <begin position="398"/>
        <end position="416"/>
    </location>
</feature>
<dbReference type="GO" id="GO:0006784">
    <property type="term" value="P:heme A biosynthetic process"/>
    <property type="evidence" value="ECO:0007669"/>
    <property type="project" value="InterPro"/>
</dbReference>
<dbReference type="InterPro" id="IPR009003">
    <property type="entry name" value="Peptidase_S1_PA"/>
</dbReference>
<accession>A0AAV1KVH2</accession>
<proteinExistence type="predicted"/>
<dbReference type="PANTHER" id="PTHR23289:SF2">
    <property type="entry name" value="CYTOCHROME C OXIDASE ASSEMBLY PROTEIN COX15 HOMOLOG"/>
    <property type="match status" value="1"/>
</dbReference>
<reference evidence="13 14" key="1">
    <citation type="submission" date="2023-11" db="EMBL/GenBank/DDBJ databases">
        <authorList>
            <person name="Hedman E."/>
            <person name="Englund M."/>
            <person name="Stromberg M."/>
            <person name="Nyberg Akerstrom W."/>
            <person name="Nylinder S."/>
            <person name="Jareborg N."/>
            <person name="Kallberg Y."/>
            <person name="Kronander E."/>
        </authorList>
    </citation>
    <scope>NUCLEOTIDE SEQUENCE [LARGE SCALE GENOMIC DNA]</scope>
</reference>
<evidence type="ECO:0008006" key="15">
    <source>
        <dbReference type="Google" id="ProtNLM"/>
    </source>
</evidence>
<comment type="pathway">
    <text evidence="10">Porphyrin-containing compound metabolism; heme A biosynthesis; heme A from heme O: step 1/1.</text>
</comment>
<evidence type="ECO:0000256" key="12">
    <source>
        <dbReference type="SAM" id="Phobius"/>
    </source>
</evidence>
<feature type="transmembrane region" description="Helical" evidence="12">
    <location>
        <begin position="193"/>
        <end position="211"/>
    </location>
</feature>
<gene>
    <name evidence="13" type="ORF">PARMNEM_LOCUS6804</name>
</gene>
<dbReference type="GO" id="GO:0005743">
    <property type="term" value="C:mitochondrial inner membrane"/>
    <property type="evidence" value="ECO:0007669"/>
    <property type="project" value="TreeGrafter"/>
</dbReference>
<keyword evidence="4" id="KW-0479">Metal-binding</keyword>
<keyword evidence="6" id="KW-0560">Oxidoreductase</keyword>
<feature type="transmembrane region" description="Helical" evidence="12">
    <location>
        <begin position="369"/>
        <end position="392"/>
    </location>
</feature>
<dbReference type="Pfam" id="PF02628">
    <property type="entry name" value="COX15-CtaA"/>
    <property type="match status" value="1"/>
</dbReference>
<dbReference type="InterPro" id="IPR023754">
    <property type="entry name" value="HemeA_Synthase_type2"/>
</dbReference>
<evidence type="ECO:0000256" key="9">
    <source>
        <dbReference type="ARBA" id="ARBA00023136"/>
    </source>
</evidence>
<dbReference type="GO" id="GO:0016653">
    <property type="term" value="F:oxidoreductase activity, acting on NAD(P)H, heme protein as acceptor"/>
    <property type="evidence" value="ECO:0007669"/>
    <property type="project" value="TreeGrafter"/>
</dbReference>
<evidence type="ECO:0000256" key="3">
    <source>
        <dbReference type="ARBA" id="ARBA00022692"/>
    </source>
</evidence>
<evidence type="ECO:0000256" key="5">
    <source>
        <dbReference type="ARBA" id="ARBA00022989"/>
    </source>
</evidence>